<dbReference type="RefSeq" id="WP_012795443.1">
    <property type="nucleotide sequence ID" value="NC_013158.1"/>
</dbReference>
<dbReference type="KEGG" id="hut:Huta_0379"/>
<gene>
    <name evidence="1" type="ordered locus">Huta_0379</name>
</gene>
<keyword evidence="2" id="KW-1185">Reference proteome</keyword>
<protein>
    <submittedName>
        <fullName evidence="1">Uncharacterized protein</fullName>
    </submittedName>
</protein>
<dbReference type="AlphaFoldDB" id="C7NRC9"/>
<reference evidence="1 2" key="1">
    <citation type="journal article" date="2009" name="Stand. Genomic Sci.">
        <title>Complete genome sequence of Halorhabdus utahensis type strain (AX-2).</title>
        <authorList>
            <person name="Anderson I."/>
            <person name="Tindall B.J."/>
            <person name="Pomrenke H."/>
            <person name="Goker M."/>
            <person name="Lapidus A."/>
            <person name="Nolan M."/>
            <person name="Copeland A."/>
            <person name="Glavina Del Rio T."/>
            <person name="Chen F."/>
            <person name="Tice H."/>
            <person name="Cheng J.F."/>
            <person name="Lucas S."/>
            <person name="Chertkov O."/>
            <person name="Bruce D."/>
            <person name="Brettin T."/>
            <person name="Detter J.C."/>
            <person name="Han C."/>
            <person name="Goodwin L."/>
            <person name="Land M."/>
            <person name="Hauser L."/>
            <person name="Chang Y.J."/>
            <person name="Jeffries C.D."/>
            <person name="Pitluck S."/>
            <person name="Pati A."/>
            <person name="Mavromatis K."/>
            <person name="Ivanova N."/>
            <person name="Ovchinnikova G."/>
            <person name="Chen A."/>
            <person name="Palaniappan K."/>
            <person name="Chain P."/>
            <person name="Rohde M."/>
            <person name="Bristow J."/>
            <person name="Eisen J.A."/>
            <person name="Markowitz V."/>
            <person name="Hugenholtz P."/>
            <person name="Kyrpides N.C."/>
            <person name="Klenk H.P."/>
        </authorList>
    </citation>
    <scope>NUCLEOTIDE SEQUENCE [LARGE SCALE GENOMIC DNA]</scope>
    <source>
        <strain evidence="2">DSM 12940 / JCM 11049 / AX-2</strain>
    </source>
</reference>
<dbReference type="EMBL" id="CP001687">
    <property type="protein sequence ID" value="ACV10566.1"/>
    <property type="molecule type" value="Genomic_DNA"/>
</dbReference>
<name>C7NRC9_HALUD</name>
<dbReference type="Proteomes" id="UP000002071">
    <property type="component" value="Chromosome"/>
</dbReference>
<proteinExistence type="predicted"/>
<sequence length="141" mass="15107">MSDGEPLTRRSVLKSTGSAVGAVGITGTIATATVAADETYDGHLKIKIPYTNADIDIRYTIEYDTCDAEVSLDIENGVWTESNHYDCSSRDSHAEFDVGFAEGSIDIEIDFASDTVYLAAEGCANYFFGETCGSASETVTF</sequence>
<accession>C7NRC9</accession>
<organism evidence="1 2">
    <name type="scientific">Halorhabdus utahensis (strain DSM 12940 / JCM 11049 / AX-2)</name>
    <dbReference type="NCBI Taxonomy" id="519442"/>
    <lineage>
        <taxon>Archaea</taxon>
        <taxon>Methanobacteriati</taxon>
        <taxon>Methanobacteriota</taxon>
        <taxon>Stenosarchaea group</taxon>
        <taxon>Halobacteria</taxon>
        <taxon>Halobacteriales</taxon>
        <taxon>Haloarculaceae</taxon>
        <taxon>Halorhabdus</taxon>
    </lineage>
</organism>
<dbReference type="PROSITE" id="PS51318">
    <property type="entry name" value="TAT"/>
    <property type="match status" value="1"/>
</dbReference>
<evidence type="ECO:0000313" key="2">
    <source>
        <dbReference type="Proteomes" id="UP000002071"/>
    </source>
</evidence>
<dbReference type="InterPro" id="IPR006311">
    <property type="entry name" value="TAT_signal"/>
</dbReference>
<dbReference type="GeneID" id="8382643"/>
<dbReference type="HOGENOM" id="CLU_1820980_0_0_2"/>
<evidence type="ECO:0000313" key="1">
    <source>
        <dbReference type="EMBL" id="ACV10566.1"/>
    </source>
</evidence>